<organism evidence="2 3">
    <name type="scientific">Cellulomonas aerilata</name>
    <dbReference type="NCBI Taxonomy" id="515326"/>
    <lineage>
        <taxon>Bacteria</taxon>
        <taxon>Bacillati</taxon>
        <taxon>Actinomycetota</taxon>
        <taxon>Actinomycetes</taxon>
        <taxon>Micrococcales</taxon>
        <taxon>Cellulomonadaceae</taxon>
        <taxon>Cellulomonas</taxon>
    </lineage>
</organism>
<accession>A0A512DFX8</accession>
<keyword evidence="1" id="KW-1133">Transmembrane helix</keyword>
<evidence type="ECO:0000313" key="2">
    <source>
        <dbReference type="EMBL" id="GEO35389.1"/>
    </source>
</evidence>
<reference evidence="2 3" key="1">
    <citation type="submission" date="2019-07" db="EMBL/GenBank/DDBJ databases">
        <title>Whole genome shotgun sequence of Cellulomonas aerilata NBRC 106308.</title>
        <authorList>
            <person name="Hosoyama A."/>
            <person name="Uohara A."/>
            <person name="Ohji S."/>
            <person name="Ichikawa N."/>
        </authorList>
    </citation>
    <scope>NUCLEOTIDE SEQUENCE [LARGE SCALE GENOMIC DNA]</scope>
    <source>
        <strain evidence="2 3">NBRC 106308</strain>
    </source>
</reference>
<dbReference type="OrthoDB" id="5109833at2"/>
<dbReference type="Proteomes" id="UP000321181">
    <property type="component" value="Unassembled WGS sequence"/>
</dbReference>
<sequence>MTGVGEVAGLAGSVVSLVLWWPQALVVWRCRRDPDGLGGVSVSSQVLLLANAVLWGVYALATDSLWVGAPGLVNAPLALVTISILRRAARSRCSHPLDAGVAARPQAPVPLSRRRR</sequence>
<feature type="transmembrane region" description="Helical" evidence="1">
    <location>
        <begin position="6"/>
        <end position="28"/>
    </location>
</feature>
<comment type="caution">
    <text evidence="2">The sequence shown here is derived from an EMBL/GenBank/DDBJ whole genome shotgun (WGS) entry which is preliminary data.</text>
</comment>
<keyword evidence="1" id="KW-0812">Transmembrane</keyword>
<protein>
    <submittedName>
        <fullName evidence="2">Uncharacterized protein</fullName>
    </submittedName>
</protein>
<proteinExistence type="predicted"/>
<dbReference type="RefSeq" id="WP_146906406.1">
    <property type="nucleotide sequence ID" value="NZ_BAAARM010000005.1"/>
</dbReference>
<gene>
    <name evidence="2" type="ORF">CAE01nite_31140</name>
</gene>
<dbReference type="Gene3D" id="1.20.1280.290">
    <property type="match status" value="1"/>
</dbReference>
<name>A0A512DFX8_9CELL</name>
<evidence type="ECO:0000256" key="1">
    <source>
        <dbReference type="SAM" id="Phobius"/>
    </source>
</evidence>
<feature type="transmembrane region" description="Helical" evidence="1">
    <location>
        <begin position="67"/>
        <end position="85"/>
    </location>
</feature>
<dbReference type="EMBL" id="BJYY01000019">
    <property type="protein sequence ID" value="GEO35389.1"/>
    <property type="molecule type" value="Genomic_DNA"/>
</dbReference>
<dbReference type="AlphaFoldDB" id="A0A512DFX8"/>
<keyword evidence="1" id="KW-0472">Membrane</keyword>
<keyword evidence="3" id="KW-1185">Reference proteome</keyword>
<evidence type="ECO:0000313" key="3">
    <source>
        <dbReference type="Proteomes" id="UP000321181"/>
    </source>
</evidence>
<feature type="transmembrane region" description="Helical" evidence="1">
    <location>
        <begin position="40"/>
        <end position="61"/>
    </location>
</feature>